<dbReference type="EMBL" id="JUFZ01000008">
    <property type="protein sequence ID" value="KIC13120.1"/>
    <property type="molecule type" value="Genomic_DNA"/>
</dbReference>
<dbReference type="AlphaFoldDB" id="A0A0C1ELJ6"/>
<organism evidence="1 2">
    <name type="scientific">Morococcus cerebrosus</name>
    <dbReference type="NCBI Taxonomy" id="1056807"/>
    <lineage>
        <taxon>Bacteria</taxon>
        <taxon>Pseudomonadati</taxon>
        <taxon>Pseudomonadota</taxon>
        <taxon>Betaproteobacteria</taxon>
        <taxon>Neisseriales</taxon>
        <taxon>Neisseriaceae</taxon>
        <taxon>Morococcus</taxon>
    </lineage>
</organism>
<reference evidence="1 2" key="1">
    <citation type="submission" date="2014-12" db="EMBL/GenBank/DDBJ databases">
        <title>Genome sequence of Morococcus cerebrosus.</title>
        <authorList>
            <person name="Shin S.-K."/>
            <person name="Yi H."/>
        </authorList>
    </citation>
    <scope>NUCLEOTIDE SEQUENCE [LARGE SCALE GENOMIC DNA]</scope>
    <source>
        <strain evidence="1 2">CIP 81.93</strain>
    </source>
</reference>
<protein>
    <submittedName>
        <fullName evidence="1">Uncharacterized protein</fullName>
    </submittedName>
</protein>
<accession>A0A0C1ELJ6</accession>
<dbReference type="Proteomes" id="UP000031390">
    <property type="component" value="Unassembled WGS sequence"/>
</dbReference>
<evidence type="ECO:0000313" key="1">
    <source>
        <dbReference type="EMBL" id="KIC13120.1"/>
    </source>
</evidence>
<sequence>MWINKGFVLRIDKGRLKSYENFSDDLLAFKPIIGKRMKESGGRIYIKSAL</sequence>
<name>A0A0C1ELJ6_9NEIS</name>
<comment type="caution">
    <text evidence="1">The sequence shown here is derived from an EMBL/GenBank/DDBJ whole genome shotgun (WGS) entry which is preliminary data.</text>
</comment>
<proteinExistence type="predicted"/>
<gene>
    <name evidence="1" type="ORF">MCC93_02060</name>
</gene>
<evidence type="ECO:0000313" key="2">
    <source>
        <dbReference type="Proteomes" id="UP000031390"/>
    </source>
</evidence>
<dbReference type="PATRIC" id="fig|1056807.3.peg.199"/>